<evidence type="ECO:0000256" key="1">
    <source>
        <dbReference type="ARBA" id="ARBA00006174"/>
    </source>
</evidence>
<protein>
    <recommendedName>
        <fullName evidence="6">MmgE/PrpD family protein</fullName>
    </recommendedName>
</protein>
<dbReference type="KEGG" id="ffu:CLAFUR5_06792"/>
<dbReference type="InterPro" id="IPR005656">
    <property type="entry name" value="MmgE_PrpD"/>
</dbReference>
<keyword evidence="5" id="KW-1185">Reference proteome</keyword>
<dbReference type="AlphaFoldDB" id="A0A9Q8PB25"/>
<accession>A0A9Q8PB25</accession>
<gene>
    <name evidence="4" type="ORF">CLAFUR5_06792</name>
</gene>
<dbReference type="Pfam" id="PF19305">
    <property type="entry name" value="MmgE_PrpD_C"/>
    <property type="match status" value="1"/>
</dbReference>
<evidence type="ECO:0000313" key="5">
    <source>
        <dbReference type="Proteomes" id="UP000756132"/>
    </source>
</evidence>
<name>A0A9Q8PB25_PASFU</name>
<dbReference type="InterPro" id="IPR036148">
    <property type="entry name" value="MmgE/PrpD_sf"/>
</dbReference>
<evidence type="ECO:0000259" key="3">
    <source>
        <dbReference type="Pfam" id="PF19305"/>
    </source>
</evidence>
<dbReference type="GO" id="GO:0016829">
    <property type="term" value="F:lyase activity"/>
    <property type="evidence" value="ECO:0007669"/>
    <property type="project" value="InterPro"/>
</dbReference>
<reference evidence="4" key="2">
    <citation type="journal article" date="2022" name="Microb. Genom.">
        <title>A chromosome-scale genome assembly of the tomato pathogen Cladosporium fulvum reveals a compartmentalized genome architecture and the presence of a dispensable chromosome.</title>
        <authorList>
            <person name="Zaccaron A.Z."/>
            <person name="Chen L.H."/>
            <person name="Samaras A."/>
            <person name="Stergiopoulos I."/>
        </authorList>
    </citation>
    <scope>NUCLEOTIDE SEQUENCE</scope>
    <source>
        <strain evidence="4">Race5_Kim</strain>
    </source>
</reference>
<dbReference type="InterPro" id="IPR042183">
    <property type="entry name" value="MmgE/PrpD_sf_1"/>
</dbReference>
<dbReference type="InterPro" id="IPR045337">
    <property type="entry name" value="MmgE_PrpD_C"/>
</dbReference>
<dbReference type="OrthoDB" id="10267976at2759"/>
<sequence>MSTTPKPNDTTPSPDTAPIPATKLLAHFVATATPSSHLTPEIKTKVNEVLIDYIAVTLGAITNAPSTKPIYNTILALQGGPIASSAGRLASTVIGHGNPHMLPQYAALLNSALAHSLDFDDTYAAGTLHAGVTAVSAAMTQWFMLAVSVGYEVTCRLGRELGMVAYERAVAAISVLKGLGTGDVECAFGLAGSKAGGSMQYLDNGAWNKRLHPGFAVCDAFMCVSLAEHGVLGATRAIEGEMGFLQAYSPGEKDLGRLVGGLGEEWCWLETSLKPYPACRMTHCFIEIGGKICDAEKGVAGELVRSVEMRMPKASFLLVGDPTPNKVHPDNAVDAQFSVYFQMANALIHGSTTGVQAYQKLEDPEIRALCDEMVVVMDPDMTGLAAKVKVEWMNGRVDEYQQQYPLGEVQHPFTRDRVDEKFHSLVDPVCGEEKAQRIIDVVDDLEGYSVNGLFLLLR</sequence>
<dbReference type="EMBL" id="CP090168">
    <property type="protein sequence ID" value="UJO19156.1"/>
    <property type="molecule type" value="Genomic_DNA"/>
</dbReference>
<dbReference type="GeneID" id="71986670"/>
<dbReference type="SUPFAM" id="SSF103378">
    <property type="entry name" value="2-methylcitrate dehydratase PrpD"/>
    <property type="match status" value="1"/>
</dbReference>
<evidence type="ECO:0000313" key="4">
    <source>
        <dbReference type="EMBL" id="UJO19156.1"/>
    </source>
</evidence>
<reference evidence="4" key="1">
    <citation type="submission" date="2021-12" db="EMBL/GenBank/DDBJ databases">
        <authorList>
            <person name="Zaccaron A."/>
            <person name="Stergiopoulos I."/>
        </authorList>
    </citation>
    <scope>NUCLEOTIDE SEQUENCE</scope>
    <source>
        <strain evidence="4">Race5_Kim</strain>
    </source>
</reference>
<dbReference type="Proteomes" id="UP000756132">
    <property type="component" value="Chromosome 6"/>
</dbReference>
<dbReference type="PANTHER" id="PTHR16943">
    <property type="entry name" value="2-METHYLCITRATE DEHYDRATASE-RELATED"/>
    <property type="match status" value="1"/>
</dbReference>
<evidence type="ECO:0000259" key="2">
    <source>
        <dbReference type="Pfam" id="PF03972"/>
    </source>
</evidence>
<dbReference type="RefSeq" id="XP_047763522.1">
    <property type="nucleotide sequence ID" value="XM_047905940.1"/>
</dbReference>
<feature type="domain" description="MmgE/PrpD C-terminal" evidence="3">
    <location>
        <begin position="276"/>
        <end position="446"/>
    </location>
</feature>
<dbReference type="InterPro" id="IPR042188">
    <property type="entry name" value="MmgE/PrpD_sf_2"/>
</dbReference>
<feature type="domain" description="MmgE/PrpD N-terminal" evidence="2">
    <location>
        <begin position="25"/>
        <end position="252"/>
    </location>
</feature>
<proteinExistence type="inferred from homology"/>
<dbReference type="Pfam" id="PF03972">
    <property type="entry name" value="MmgE_PrpD_N"/>
    <property type="match status" value="1"/>
</dbReference>
<dbReference type="Gene3D" id="1.10.4100.10">
    <property type="entry name" value="2-methylcitrate dehydratase PrpD"/>
    <property type="match status" value="1"/>
</dbReference>
<comment type="similarity">
    <text evidence="1">Belongs to the PrpD family.</text>
</comment>
<dbReference type="PANTHER" id="PTHR16943:SF8">
    <property type="entry name" value="2-METHYLCITRATE DEHYDRATASE"/>
    <property type="match status" value="1"/>
</dbReference>
<dbReference type="Gene3D" id="3.30.1330.120">
    <property type="entry name" value="2-methylcitrate dehydratase PrpD"/>
    <property type="match status" value="1"/>
</dbReference>
<organism evidence="4 5">
    <name type="scientific">Passalora fulva</name>
    <name type="common">Tomato leaf mold</name>
    <name type="synonym">Cladosporium fulvum</name>
    <dbReference type="NCBI Taxonomy" id="5499"/>
    <lineage>
        <taxon>Eukaryota</taxon>
        <taxon>Fungi</taxon>
        <taxon>Dikarya</taxon>
        <taxon>Ascomycota</taxon>
        <taxon>Pezizomycotina</taxon>
        <taxon>Dothideomycetes</taxon>
        <taxon>Dothideomycetidae</taxon>
        <taxon>Mycosphaerellales</taxon>
        <taxon>Mycosphaerellaceae</taxon>
        <taxon>Fulvia</taxon>
    </lineage>
</organism>
<evidence type="ECO:0008006" key="6">
    <source>
        <dbReference type="Google" id="ProtNLM"/>
    </source>
</evidence>
<dbReference type="InterPro" id="IPR045336">
    <property type="entry name" value="MmgE_PrpD_N"/>
</dbReference>